<evidence type="ECO:0000256" key="1">
    <source>
        <dbReference type="SAM" id="SignalP"/>
    </source>
</evidence>
<evidence type="ECO:0000313" key="2">
    <source>
        <dbReference type="EMBL" id="OLQ13153.1"/>
    </source>
</evidence>
<accession>A0A1Q9F0I7</accession>
<keyword evidence="1" id="KW-0732">Signal</keyword>
<dbReference type="EMBL" id="LSRX01000032">
    <property type="protein sequence ID" value="OLQ13153.1"/>
    <property type="molecule type" value="Genomic_DNA"/>
</dbReference>
<organism evidence="2 3">
    <name type="scientific">Symbiodinium microadriaticum</name>
    <name type="common">Dinoflagellate</name>
    <name type="synonym">Zooxanthella microadriatica</name>
    <dbReference type="NCBI Taxonomy" id="2951"/>
    <lineage>
        <taxon>Eukaryota</taxon>
        <taxon>Sar</taxon>
        <taxon>Alveolata</taxon>
        <taxon>Dinophyceae</taxon>
        <taxon>Suessiales</taxon>
        <taxon>Symbiodiniaceae</taxon>
        <taxon>Symbiodinium</taxon>
    </lineage>
</organism>
<keyword evidence="3" id="KW-1185">Reference proteome</keyword>
<feature type="signal peptide" evidence="1">
    <location>
        <begin position="1"/>
        <end position="22"/>
    </location>
</feature>
<dbReference type="Proteomes" id="UP000186817">
    <property type="component" value="Unassembled WGS sequence"/>
</dbReference>
<evidence type="ECO:0000313" key="3">
    <source>
        <dbReference type="Proteomes" id="UP000186817"/>
    </source>
</evidence>
<comment type="caution">
    <text evidence="2">The sequence shown here is derived from an EMBL/GenBank/DDBJ whole genome shotgun (WGS) entry which is preliminary data.</text>
</comment>
<dbReference type="AlphaFoldDB" id="A0A1Q9F0I7"/>
<protein>
    <submittedName>
        <fullName evidence="2">Uncharacterized protein</fullName>
    </submittedName>
</protein>
<sequence length="91" mass="9574">MFCWQVVAVGLHTTSTLEVVSALRDAVSEAWGRGGAGGAPFKVEFAGHPCPSHAGSEHHCAMRCELLGAVKSHVLTYPSGRVAEAERVTIS</sequence>
<name>A0A1Q9F0I7_SYMMI</name>
<gene>
    <name evidence="2" type="ORF">AK812_SmicGene2869</name>
</gene>
<feature type="chain" id="PRO_5010319680" evidence="1">
    <location>
        <begin position="23"/>
        <end position="91"/>
    </location>
</feature>
<proteinExistence type="predicted"/>
<reference evidence="2 3" key="1">
    <citation type="submission" date="2016-02" db="EMBL/GenBank/DDBJ databases">
        <title>Genome analysis of coral dinoflagellate symbionts highlights evolutionary adaptations to a symbiotic lifestyle.</title>
        <authorList>
            <person name="Aranda M."/>
            <person name="Li Y."/>
            <person name="Liew Y.J."/>
            <person name="Baumgarten S."/>
            <person name="Simakov O."/>
            <person name="Wilson M."/>
            <person name="Piel J."/>
            <person name="Ashoor H."/>
            <person name="Bougouffa S."/>
            <person name="Bajic V.B."/>
            <person name="Ryu T."/>
            <person name="Ravasi T."/>
            <person name="Bayer T."/>
            <person name="Micklem G."/>
            <person name="Kim H."/>
            <person name="Bhak J."/>
            <person name="Lajeunesse T.C."/>
            <person name="Voolstra C.R."/>
        </authorList>
    </citation>
    <scope>NUCLEOTIDE SEQUENCE [LARGE SCALE GENOMIC DNA]</scope>
    <source>
        <strain evidence="2 3">CCMP2467</strain>
    </source>
</reference>